<dbReference type="Pfam" id="PF12138">
    <property type="entry name" value="Spherulin4"/>
    <property type="match status" value="1"/>
</dbReference>
<dbReference type="Proteomes" id="UP000253529">
    <property type="component" value="Unassembled WGS sequence"/>
</dbReference>
<dbReference type="AlphaFoldDB" id="A0A366FBD8"/>
<evidence type="ECO:0000313" key="2">
    <source>
        <dbReference type="Proteomes" id="UP000253529"/>
    </source>
</evidence>
<evidence type="ECO:0000313" key="1">
    <source>
        <dbReference type="EMBL" id="RBP11982.1"/>
    </source>
</evidence>
<gene>
    <name evidence="1" type="ORF">DFR50_11589</name>
</gene>
<proteinExistence type="predicted"/>
<dbReference type="PANTHER" id="PTHR35040:SF9">
    <property type="entry name" value="4-LIKE CELL SURFACE PROTEIN, PUTATIVE (AFU_ORTHOLOGUE AFUA_4G14080)-RELATED"/>
    <property type="match status" value="1"/>
</dbReference>
<comment type="caution">
    <text evidence="1">The sequence shown here is derived from an EMBL/GenBank/DDBJ whole genome shotgun (WGS) entry which is preliminary data.</text>
</comment>
<dbReference type="PANTHER" id="PTHR35040">
    <property type="match status" value="1"/>
</dbReference>
<dbReference type="EMBL" id="QNRK01000015">
    <property type="protein sequence ID" value="RBP11982.1"/>
    <property type="molecule type" value="Genomic_DNA"/>
</dbReference>
<organism evidence="1 2">
    <name type="scientific">Roseiarcus fermentans</name>
    <dbReference type="NCBI Taxonomy" id="1473586"/>
    <lineage>
        <taxon>Bacteria</taxon>
        <taxon>Pseudomonadati</taxon>
        <taxon>Pseudomonadota</taxon>
        <taxon>Alphaproteobacteria</taxon>
        <taxon>Hyphomicrobiales</taxon>
        <taxon>Roseiarcaceae</taxon>
        <taxon>Roseiarcus</taxon>
    </lineage>
</organism>
<dbReference type="InterPro" id="IPR021986">
    <property type="entry name" value="Spherulin4"/>
</dbReference>
<reference evidence="1 2" key="1">
    <citation type="submission" date="2018-06" db="EMBL/GenBank/DDBJ databases">
        <title>Genomic Encyclopedia of Type Strains, Phase IV (KMG-IV): sequencing the most valuable type-strain genomes for metagenomic binning, comparative biology and taxonomic classification.</title>
        <authorList>
            <person name="Goeker M."/>
        </authorList>
    </citation>
    <scope>NUCLEOTIDE SEQUENCE [LARGE SCALE GENOMIC DNA]</scope>
    <source>
        <strain evidence="1 2">DSM 24875</strain>
    </source>
</reference>
<accession>A0A366FBD8</accession>
<name>A0A366FBD8_9HYPH</name>
<protein>
    <submittedName>
        <fullName evidence="1">Putative secreted protein with PEP-CTERM sorting signal</fullName>
    </submittedName>
</protein>
<dbReference type="InterPro" id="IPR006311">
    <property type="entry name" value="TAT_signal"/>
</dbReference>
<dbReference type="OrthoDB" id="508445at2"/>
<dbReference type="PROSITE" id="PS51318">
    <property type="entry name" value="TAT"/>
    <property type="match status" value="1"/>
</dbReference>
<sequence>MWIEQASRESGSRISSPVGRGRRPFVRRAAAGLALAVVVAFGPTASRAGDMRLLVPAYFDPGTGGTEGQTDGWAQMTASAGKVGITAIFNPVGGPDTSADPSYAAALAGFESAGGTVVAYIDTLYGAAPVGAMEAQIETYLSQYPGLIDGFFVDEMSVSAAALPYYQQLYGFVRALGPYQVIGNPGTTTGQTYLAAADTLTTVEVNAATYPATAPPSWVYVHPAPTFSNIVSGETSAAGMAADVALAYVRNVGYVYITDQVMTASDGDLYDRLPSYWSEEVATVAAQTPEPGSIALTAIGFLAMAGATRLARLSPRRARAGAATRPCAPRLLRDSAWTGS</sequence>
<keyword evidence="2" id="KW-1185">Reference proteome</keyword>